<dbReference type="RefSeq" id="XP_002115939.1">
    <property type="nucleotide sequence ID" value="XM_002115903.1"/>
</dbReference>
<dbReference type="SUPFAM" id="SSF56496">
    <property type="entry name" value="Fibrinogen C-terminal domain-like"/>
    <property type="match status" value="1"/>
</dbReference>
<dbReference type="EMBL" id="DS985252">
    <property type="protein sequence ID" value="EDV21791.1"/>
    <property type="molecule type" value="Genomic_DNA"/>
</dbReference>
<dbReference type="InterPro" id="IPR036056">
    <property type="entry name" value="Fibrinogen-like_C"/>
</dbReference>
<feature type="signal peptide" evidence="1">
    <location>
        <begin position="1"/>
        <end position="21"/>
    </location>
</feature>
<keyword evidence="3" id="KW-1185">Reference proteome</keyword>
<name>B3S6P1_TRIAD</name>
<dbReference type="OrthoDB" id="5961510at2759"/>
<dbReference type="HOGENOM" id="CLU_084880_0_0_1"/>
<dbReference type="GeneID" id="6757152"/>
<sequence length="276" mass="31844">MKLLSGLICLLLLACLPFSSSVPTQTTIIIKYDPTSCLDIKYYRPNVTRNGFYTIFDKENGLHTVYCDFNSDKPFVWTLIESFSRKAGKRYSNVKYRLHFQRPFTINYPYNECRPDQFQAYRASKAVMQLIRHSQTTTHWRATCNFDQYAMGKVSTFGHRDYVRAHLCRLDMSTFYSSGGGCYEMDYINIGGHACEKCTVPFYSNNGMHPGIMSSISPTRCSKMNFGPFEAQAYNWGFYNIIHEKFSCLATEHSTTNWWFGGIYDALDSMQSVKKA</sequence>
<evidence type="ECO:0000313" key="2">
    <source>
        <dbReference type="EMBL" id="EDV21791.1"/>
    </source>
</evidence>
<organism evidence="2 3">
    <name type="scientific">Trichoplax adhaerens</name>
    <name type="common">Trichoplax reptans</name>
    <dbReference type="NCBI Taxonomy" id="10228"/>
    <lineage>
        <taxon>Eukaryota</taxon>
        <taxon>Metazoa</taxon>
        <taxon>Placozoa</taxon>
        <taxon>Uniplacotomia</taxon>
        <taxon>Trichoplacea</taxon>
        <taxon>Trichoplacidae</taxon>
        <taxon>Trichoplax</taxon>
    </lineage>
</organism>
<evidence type="ECO:0000256" key="1">
    <source>
        <dbReference type="SAM" id="SignalP"/>
    </source>
</evidence>
<dbReference type="GO" id="GO:0070492">
    <property type="term" value="F:oligosaccharide binding"/>
    <property type="evidence" value="ECO:0000318"/>
    <property type="project" value="GO_Central"/>
</dbReference>
<evidence type="ECO:0008006" key="4">
    <source>
        <dbReference type="Google" id="ProtNLM"/>
    </source>
</evidence>
<dbReference type="CTD" id="6757152"/>
<dbReference type="GO" id="GO:0005615">
    <property type="term" value="C:extracellular space"/>
    <property type="evidence" value="ECO:0000318"/>
    <property type="project" value="GO_Central"/>
</dbReference>
<dbReference type="KEGG" id="tad:TRIADDRAFT_59875"/>
<dbReference type="PhylomeDB" id="B3S6P1"/>
<proteinExistence type="predicted"/>
<dbReference type="Proteomes" id="UP000009022">
    <property type="component" value="Unassembled WGS sequence"/>
</dbReference>
<gene>
    <name evidence="2" type="ORF">TRIADDRAFT_59875</name>
</gene>
<dbReference type="AlphaFoldDB" id="B3S6P1"/>
<evidence type="ECO:0000313" key="3">
    <source>
        <dbReference type="Proteomes" id="UP000009022"/>
    </source>
</evidence>
<reference evidence="2 3" key="1">
    <citation type="journal article" date="2008" name="Nature">
        <title>The Trichoplax genome and the nature of placozoans.</title>
        <authorList>
            <person name="Srivastava M."/>
            <person name="Begovic E."/>
            <person name="Chapman J."/>
            <person name="Putnam N.H."/>
            <person name="Hellsten U."/>
            <person name="Kawashima T."/>
            <person name="Kuo A."/>
            <person name="Mitros T."/>
            <person name="Salamov A."/>
            <person name="Carpenter M.L."/>
            <person name="Signorovitch A.Y."/>
            <person name="Moreno M.A."/>
            <person name="Kamm K."/>
            <person name="Grimwood J."/>
            <person name="Schmutz J."/>
            <person name="Shapiro H."/>
            <person name="Grigoriev I.V."/>
            <person name="Buss L.W."/>
            <person name="Schierwater B."/>
            <person name="Dellaporta S.L."/>
            <person name="Rokhsar D.S."/>
        </authorList>
    </citation>
    <scope>NUCLEOTIDE SEQUENCE [LARGE SCALE GENOMIC DNA]</scope>
    <source>
        <strain evidence="2 3">Grell-BS-1999</strain>
    </source>
</reference>
<feature type="chain" id="PRO_5002797252" description="Fibrinogen C-terminal domain-containing protein" evidence="1">
    <location>
        <begin position="22"/>
        <end position="276"/>
    </location>
</feature>
<dbReference type="InParanoid" id="B3S6P1"/>
<keyword evidence="1" id="KW-0732">Signal</keyword>
<accession>B3S6P1</accession>
<dbReference type="PROSITE" id="PS51257">
    <property type="entry name" value="PROKAR_LIPOPROTEIN"/>
    <property type="match status" value="1"/>
</dbReference>
<protein>
    <recommendedName>
        <fullName evidence="4">Fibrinogen C-terminal domain-containing protein</fullName>
    </recommendedName>
</protein>